<dbReference type="InterPro" id="IPR009091">
    <property type="entry name" value="RCC1/BLIP-II"/>
</dbReference>
<dbReference type="InterPro" id="IPR000408">
    <property type="entry name" value="Reg_chr_condens"/>
</dbReference>
<dbReference type="VEuPathDB" id="FungiDB:CC1G_02375"/>
<dbReference type="Proteomes" id="UP000001861">
    <property type="component" value="Unassembled WGS sequence"/>
</dbReference>
<dbReference type="GO" id="GO:0005085">
    <property type="term" value="F:guanyl-nucleotide exchange factor activity"/>
    <property type="evidence" value="ECO:0007669"/>
    <property type="project" value="TreeGrafter"/>
</dbReference>
<dbReference type="OMA" id="CIESHET"/>
<dbReference type="eggNOG" id="KOG1426">
    <property type="taxonomic scope" value="Eukaryota"/>
</dbReference>
<dbReference type="STRING" id="240176.A8N7W8"/>
<keyword evidence="1" id="KW-0344">Guanine-nucleotide releasing factor</keyword>
<dbReference type="SUPFAM" id="SSF50985">
    <property type="entry name" value="RCC1/BLIP-II"/>
    <property type="match status" value="1"/>
</dbReference>
<evidence type="ECO:0000313" key="7">
    <source>
        <dbReference type="Proteomes" id="UP000001861"/>
    </source>
</evidence>
<name>A8N7W8_COPC7</name>
<dbReference type="InterPro" id="IPR058923">
    <property type="entry name" value="RCC1-like_dom"/>
</dbReference>
<accession>A8N7W8</accession>
<feature type="compositionally biased region" description="Basic and acidic residues" evidence="4">
    <location>
        <begin position="23"/>
        <end position="32"/>
    </location>
</feature>
<dbReference type="PROSITE" id="PS50012">
    <property type="entry name" value="RCC1_3"/>
    <property type="match status" value="7"/>
</dbReference>
<dbReference type="PROSITE" id="PS00625">
    <property type="entry name" value="RCC1_1"/>
    <property type="match status" value="1"/>
</dbReference>
<dbReference type="EMBL" id="AACS02000003">
    <property type="protein sequence ID" value="EAU90988.1"/>
    <property type="molecule type" value="Genomic_DNA"/>
</dbReference>
<dbReference type="OrthoDB" id="61110at2759"/>
<dbReference type="PANTHER" id="PTHR45982">
    <property type="entry name" value="REGULATOR OF CHROMOSOME CONDENSATION"/>
    <property type="match status" value="1"/>
</dbReference>
<protein>
    <submittedName>
        <fullName evidence="6">RCC1 domain-containing protein</fullName>
    </submittedName>
</protein>
<dbReference type="GO" id="GO:0005737">
    <property type="term" value="C:cytoplasm"/>
    <property type="evidence" value="ECO:0007669"/>
    <property type="project" value="TreeGrafter"/>
</dbReference>
<evidence type="ECO:0000256" key="3">
    <source>
        <dbReference type="PROSITE-ProRule" id="PRU00235"/>
    </source>
</evidence>
<feature type="repeat" description="RCC1" evidence="3">
    <location>
        <begin position="243"/>
        <end position="304"/>
    </location>
</feature>
<dbReference type="InParanoid" id="A8N7W8"/>
<keyword evidence="2" id="KW-0677">Repeat</keyword>
<dbReference type="AlphaFoldDB" id="A8N7W8"/>
<evidence type="ECO:0000256" key="4">
    <source>
        <dbReference type="SAM" id="MobiDB-lite"/>
    </source>
</evidence>
<dbReference type="GeneID" id="6007377"/>
<dbReference type="Pfam" id="PF25390">
    <property type="entry name" value="WD40_RLD"/>
    <property type="match status" value="1"/>
</dbReference>
<feature type="region of interest" description="Disordered" evidence="4">
    <location>
        <begin position="1"/>
        <end position="111"/>
    </location>
</feature>
<evidence type="ECO:0000256" key="2">
    <source>
        <dbReference type="ARBA" id="ARBA00022737"/>
    </source>
</evidence>
<dbReference type="PRINTS" id="PR00633">
    <property type="entry name" value="RCCNDNSATION"/>
</dbReference>
<keyword evidence="7" id="KW-1185">Reference proteome</keyword>
<feature type="compositionally biased region" description="Low complexity" evidence="4">
    <location>
        <begin position="52"/>
        <end position="74"/>
    </location>
</feature>
<gene>
    <name evidence="6" type="ORF">CC1G_02375</name>
</gene>
<dbReference type="InterPro" id="IPR051553">
    <property type="entry name" value="Ran_GTPase-activating"/>
</dbReference>
<dbReference type="RefSeq" id="XP_001830924.1">
    <property type="nucleotide sequence ID" value="XM_001830872.2"/>
</dbReference>
<dbReference type="KEGG" id="cci:CC1G_02375"/>
<dbReference type="FunCoup" id="A8N7W8">
    <property type="interactions" value="755"/>
</dbReference>
<feature type="repeat" description="RCC1" evidence="3">
    <location>
        <begin position="362"/>
        <end position="425"/>
    </location>
</feature>
<proteinExistence type="predicted"/>
<evidence type="ECO:0000313" key="6">
    <source>
        <dbReference type="EMBL" id="EAU90988.1"/>
    </source>
</evidence>
<feature type="repeat" description="RCC1" evidence="3">
    <location>
        <begin position="114"/>
        <end position="179"/>
    </location>
</feature>
<evidence type="ECO:0000256" key="1">
    <source>
        <dbReference type="ARBA" id="ARBA00022658"/>
    </source>
</evidence>
<feature type="repeat" description="RCC1" evidence="3">
    <location>
        <begin position="180"/>
        <end position="242"/>
    </location>
</feature>
<feature type="domain" description="RCC1-like" evidence="5">
    <location>
        <begin position="116"/>
        <end position="540"/>
    </location>
</feature>
<reference evidence="6 7" key="1">
    <citation type="journal article" date="2010" name="Proc. Natl. Acad. Sci. U.S.A.">
        <title>Insights into evolution of multicellular fungi from the assembled chromosomes of the mushroom Coprinopsis cinerea (Coprinus cinereus).</title>
        <authorList>
            <person name="Stajich J.E."/>
            <person name="Wilke S.K."/>
            <person name="Ahren D."/>
            <person name="Au C.H."/>
            <person name="Birren B.W."/>
            <person name="Borodovsky M."/>
            <person name="Burns C."/>
            <person name="Canback B."/>
            <person name="Casselton L.A."/>
            <person name="Cheng C.K."/>
            <person name="Deng J."/>
            <person name="Dietrich F.S."/>
            <person name="Fargo D.C."/>
            <person name="Farman M.L."/>
            <person name="Gathman A.C."/>
            <person name="Goldberg J."/>
            <person name="Guigo R."/>
            <person name="Hoegger P.J."/>
            <person name="Hooker J.B."/>
            <person name="Huggins A."/>
            <person name="James T.Y."/>
            <person name="Kamada T."/>
            <person name="Kilaru S."/>
            <person name="Kodira C."/>
            <person name="Kues U."/>
            <person name="Kupfer D."/>
            <person name="Kwan H.S."/>
            <person name="Lomsadze A."/>
            <person name="Li W."/>
            <person name="Lilly W.W."/>
            <person name="Ma L.J."/>
            <person name="Mackey A.J."/>
            <person name="Manning G."/>
            <person name="Martin F."/>
            <person name="Muraguchi H."/>
            <person name="Natvig D.O."/>
            <person name="Palmerini H."/>
            <person name="Ramesh M.A."/>
            <person name="Rehmeyer C.J."/>
            <person name="Roe B.A."/>
            <person name="Shenoy N."/>
            <person name="Stanke M."/>
            <person name="Ter-Hovhannisyan V."/>
            <person name="Tunlid A."/>
            <person name="Velagapudi R."/>
            <person name="Vision T.J."/>
            <person name="Zeng Q."/>
            <person name="Zolan M.E."/>
            <person name="Pukkila P.J."/>
        </authorList>
    </citation>
    <scope>NUCLEOTIDE SEQUENCE [LARGE SCALE GENOMIC DNA]</scope>
    <source>
        <strain evidence="7">Okayama-7 / 130 / ATCC MYA-4618 / FGSC 9003</strain>
    </source>
</reference>
<dbReference type="PROSITE" id="PS00626">
    <property type="entry name" value="RCC1_2"/>
    <property type="match status" value="1"/>
</dbReference>
<dbReference type="Gene3D" id="2.130.10.30">
    <property type="entry name" value="Regulator of chromosome condensation 1/beta-lactamase-inhibitor protein II"/>
    <property type="match status" value="1"/>
</dbReference>
<feature type="repeat" description="RCC1" evidence="3">
    <location>
        <begin position="305"/>
        <end position="361"/>
    </location>
</feature>
<dbReference type="PANTHER" id="PTHR45982:SF1">
    <property type="entry name" value="REGULATOR OF CHROMOSOME CONDENSATION"/>
    <property type="match status" value="1"/>
</dbReference>
<sequence>MPRARTTSKPESRLTRQGTQNSEKTDASDKSDKKRSRSPATRTSKRARVEPATTAATKAKTTTKAAAAQKAASKSAEKPVAKPAPKAAAPRAPKAPKPDLISPPTLPAPTRPSPLVWVWGATDSGQLGLGENYNSEVPKPRRHPWAEQQISEGTFGSEPGAGILSVTSGGLHTYLLDEKGRIWSAGTNDEGALGRETKKEPTENEAHLRAQEFVLIQTLADEGFRAVQLATGDNFGAALNDQGDLKVWGTFRDDEGKSNFSSDVGKQLAPTSITIHGLYTPKSSSDKIASIAGGENHLVALTTQGEVYSWGIGGSGQLGRRVLSRHKNEALAPKRVVLGSRSRKAVLIGAGLRSTFAVDQAGEVWGWGLNSVGQLGIGERGEIVLQPTKLEVLSPSNLPSSVEGEQDRVVQIRGGEFHTVFRTAQGKVYACGACNDYQLGLPEDHEVFEGKGTRGAECITEPVLVPLPDAVKDDPVVWISAGPRYSMAVTQDGALLSWGVGEQSELGLGDETEAVTPQIVVRRTGSWSAMQVSCGGQHVVGLFKKRESS</sequence>
<organism evidence="6 7">
    <name type="scientific">Coprinopsis cinerea (strain Okayama-7 / 130 / ATCC MYA-4618 / FGSC 9003)</name>
    <name type="common">Inky cap fungus</name>
    <name type="synonym">Hormographiella aspergillata</name>
    <dbReference type="NCBI Taxonomy" id="240176"/>
    <lineage>
        <taxon>Eukaryota</taxon>
        <taxon>Fungi</taxon>
        <taxon>Dikarya</taxon>
        <taxon>Basidiomycota</taxon>
        <taxon>Agaricomycotina</taxon>
        <taxon>Agaricomycetes</taxon>
        <taxon>Agaricomycetidae</taxon>
        <taxon>Agaricales</taxon>
        <taxon>Agaricineae</taxon>
        <taxon>Psathyrellaceae</taxon>
        <taxon>Coprinopsis</taxon>
    </lineage>
</organism>
<feature type="repeat" description="RCC1" evidence="3">
    <location>
        <begin position="426"/>
        <end position="492"/>
    </location>
</feature>
<evidence type="ECO:0000259" key="5">
    <source>
        <dbReference type="Pfam" id="PF25390"/>
    </source>
</evidence>
<feature type="repeat" description="RCC1" evidence="3">
    <location>
        <begin position="493"/>
        <end position="545"/>
    </location>
</feature>
<feature type="compositionally biased region" description="Low complexity" evidence="4">
    <location>
        <begin position="81"/>
        <end position="92"/>
    </location>
</feature>
<comment type="caution">
    <text evidence="6">The sequence shown here is derived from an EMBL/GenBank/DDBJ whole genome shotgun (WGS) entry which is preliminary data.</text>
</comment>